<gene>
    <name evidence="2" type="ORF">ILUMI_02328</name>
</gene>
<name>A0A8K0DDM7_IGNLU</name>
<dbReference type="PANTHER" id="PTHR10773:SF19">
    <property type="match status" value="1"/>
</dbReference>
<sequence>MSKTSEVDGVDPYHTSDDSDADPDYSQSNSDTENGVNLQNNNNEVEPLLQKGKKRIIAVSRASGNIVSKHDIRGKHSNRPNMLTADVVATVRKHIECFPPRESHYSRSESQHFNLSFGFPRSDTCSTCDMINVQIEAASNGKEKQCILQKKELHLRKAQAFYDDLKVKIQLAETHPTVETLCFDYEQNLPVPLLTTCDIFYAQQLWVFNQVFHSCSGKKVVTYMFDETIGKKECIETVSFLKHYIEKYLRKSVTTLHIFTDNCEGQNKNAVVLHFLCL</sequence>
<protein>
    <submittedName>
        <fullName evidence="2">Uncharacterized protein</fullName>
    </submittedName>
</protein>
<feature type="region of interest" description="Disordered" evidence="1">
    <location>
        <begin position="1"/>
        <end position="42"/>
    </location>
</feature>
<dbReference type="OrthoDB" id="6781428at2759"/>
<evidence type="ECO:0000313" key="3">
    <source>
        <dbReference type="Proteomes" id="UP000801492"/>
    </source>
</evidence>
<evidence type="ECO:0000256" key="1">
    <source>
        <dbReference type="SAM" id="MobiDB-lite"/>
    </source>
</evidence>
<comment type="caution">
    <text evidence="2">The sequence shown here is derived from an EMBL/GenBank/DDBJ whole genome shotgun (WGS) entry which is preliminary data.</text>
</comment>
<dbReference type="Proteomes" id="UP000801492">
    <property type="component" value="Unassembled WGS sequence"/>
</dbReference>
<proteinExistence type="predicted"/>
<dbReference type="AlphaFoldDB" id="A0A8K0DDM7"/>
<dbReference type="EMBL" id="VTPC01000920">
    <property type="protein sequence ID" value="KAF2903849.1"/>
    <property type="molecule type" value="Genomic_DNA"/>
</dbReference>
<keyword evidence="3" id="KW-1185">Reference proteome</keyword>
<evidence type="ECO:0000313" key="2">
    <source>
        <dbReference type="EMBL" id="KAF2903849.1"/>
    </source>
</evidence>
<feature type="compositionally biased region" description="Low complexity" evidence="1">
    <location>
        <begin position="33"/>
        <end position="42"/>
    </location>
</feature>
<organism evidence="2 3">
    <name type="scientific">Ignelater luminosus</name>
    <name type="common">Cucubano</name>
    <name type="synonym">Pyrophorus luminosus</name>
    <dbReference type="NCBI Taxonomy" id="2038154"/>
    <lineage>
        <taxon>Eukaryota</taxon>
        <taxon>Metazoa</taxon>
        <taxon>Ecdysozoa</taxon>
        <taxon>Arthropoda</taxon>
        <taxon>Hexapoda</taxon>
        <taxon>Insecta</taxon>
        <taxon>Pterygota</taxon>
        <taxon>Neoptera</taxon>
        <taxon>Endopterygota</taxon>
        <taxon>Coleoptera</taxon>
        <taxon>Polyphaga</taxon>
        <taxon>Elateriformia</taxon>
        <taxon>Elateroidea</taxon>
        <taxon>Elateridae</taxon>
        <taxon>Agrypninae</taxon>
        <taxon>Pyrophorini</taxon>
        <taxon>Ignelater</taxon>
    </lineage>
</organism>
<accession>A0A8K0DDM7</accession>
<dbReference type="PANTHER" id="PTHR10773">
    <property type="entry name" value="DNA-DIRECTED RNA POLYMERASES I, II, AND III SUBUNIT RPABC2"/>
    <property type="match status" value="1"/>
</dbReference>
<reference evidence="2" key="1">
    <citation type="submission" date="2019-08" db="EMBL/GenBank/DDBJ databases">
        <title>The genome of the North American firefly Photinus pyralis.</title>
        <authorList>
            <consortium name="Photinus pyralis genome working group"/>
            <person name="Fallon T.R."/>
            <person name="Sander Lower S.E."/>
            <person name="Weng J.-K."/>
        </authorList>
    </citation>
    <scope>NUCLEOTIDE SEQUENCE</scope>
    <source>
        <strain evidence="2">TRF0915ILg1</strain>
        <tissue evidence="2">Whole body</tissue>
    </source>
</reference>